<dbReference type="OrthoDB" id="666059at2"/>
<name>A0A259U1Y7_9BACT</name>
<dbReference type="Proteomes" id="UP000216446">
    <property type="component" value="Unassembled WGS sequence"/>
</dbReference>
<gene>
    <name evidence="3" type="ORF">BSZ36_13795</name>
</gene>
<protein>
    <recommendedName>
        <fullName evidence="5">DUF2339 domain-containing protein</fullName>
    </recommendedName>
</protein>
<feature type="transmembrane region" description="Helical" evidence="2">
    <location>
        <begin position="512"/>
        <end position="532"/>
    </location>
</feature>
<feature type="transmembrane region" description="Helical" evidence="2">
    <location>
        <begin position="168"/>
        <end position="186"/>
    </location>
</feature>
<feature type="transmembrane region" description="Helical" evidence="2">
    <location>
        <begin position="251"/>
        <end position="269"/>
    </location>
</feature>
<dbReference type="AlphaFoldDB" id="A0A259U1Y7"/>
<dbReference type="PANTHER" id="PTHR38434:SF1">
    <property type="entry name" value="BLL2549 PROTEIN"/>
    <property type="match status" value="1"/>
</dbReference>
<feature type="transmembrane region" description="Helical" evidence="2">
    <location>
        <begin position="314"/>
        <end position="333"/>
    </location>
</feature>
<keyword evidence="4" id="KW-1185">Reference proteome</keyword>
<evidence type="ECO:0000256" key="2">
    <source>
        <dbReference type="SAM" id="Phobius"/>
    </source>
</evidence>
<evidence type="ECO:0008006" key="5">
    <source>
        <dbReference type="Google" id="ProtNLM"/>
    </source>
</evidence>
<organism evidence="3 4">
    <name type="scientific">Rubricoccus marinus</name>
    <dbReference type="NCBI Taxonomy" id="716817"/>
    <lineage>
        <taxon>Bacteria</taxon>
        <taxon>Pseudomonadati</taxon>
        <taxon>Rhodothermota</taxon>
        <taxon>Rhodothermia</taxon>
        <taxon>Rhodothermales</taxon>
        <taxon>Rubricoccaceae</taxon>
        <taxon>Rubricoccus</taxon>
    </lineage>
</organism>
<feature type="transmembrane region" description="Helical" evidence="2">
    <location>
        <begin position="218"/>
        <end position="239"/>
    </location>
</feature>
<accession>A0A259U1Y7</accession>
<keyword evidence="2" id="KW-1133">Transmembrane helix</keyword>
<evidence type="ECO:0000313" key="4">
    <source>
        <dbReference type="Proteomes" id="UP000216446"/>
    </source>
</evidence>
<feature type="transmembrane region" description="Helical" evidence="2">
    <location>
        <begin position="141"/>
        <end position="161"/>
    </location>
</feature>
<feature type="transmembrane region" description="Helical" evidence="2">
    <location>
        <begin position="89"/>
        <end position="109"/>
    </location>
</feature>
<proteinExistence type="predicted"/>
<reference evidence="3 4" key="1">
    <citation type="submission" date="2016-11" db="EMBL/GenBank/DDBJ databases">
        <title>Study of marine rhodopsin-containing bacteria.</title>
        <authorList>
            <person name="Yoshizawa S."/>
            <person name="Kumagai Y."/>
            <person name="Kogure K."/>
        </authorList>
    </citation>
    <scope>NUCLEOTIDE SEQUENCE [LARGE SCALE GENOMIC DNA]</scope>
    <source>
        <strain evidence="3 4">SG-29</strain>
    </source>
</reference>
<sequence length="597" mass="61740">MPDPDLQARLDALEARVADLEARLSRRPSRASGEARPARQRPAAPPGLRVKWAEAKSEDVLGKVGIALFLVGVLFLLKEAVDRGWLTAAVRVGGAGALGAALVAVGLRLRRQRPVLGRLLTGGGIATLYGALWTASALYPLLPASVALAGMAGVAVFSLVLASREDDAALSVVGTLGALMTPLLLYREGGQMALLMGYLAVVMIGAGVVYWRKGWAALVGAASGGGWGVVLVAWIVGIWPAMVEATGTDRLAFTLGAVVVWLATGILPVLRRQRLGALAEPVFEKWPSLLRPVSLAVLAAPLALIGLVDAAWTWTTPAFVGIALVLAVGYALASRAVRPLAGPLVLASAGLVAWAAGRALGIDDMRLAATLTALGCVLVWVARRDHQRDVALVGHALAMSAAFVLVVLLTFAVGFPFEQALEPLAAGQFWRVLLAAALGAGALGWTGFTSGRTTSARGFHLTAAHLVILAWLRVALGPLANGTSLTSAAWGVYGIALVVVGLRLGDDLVRSIGLGTVLVTVAKVLLIDLAQVSALSRILLFMGLGGLLLLVSYLVPSLLRGRPARGEGPGASGEPPHPPGDGLSEPPLPPVPVEREA</sequence>
<keyword evidence="2" id="KW-0812">Transmembrane</keyword>
<dbReference type="Pfam" id="PF10101">
    <property type="entry name" value="DUF2339"/>
    <property type="match status" value="1"/>
</dbReference>
<comment type="caution">
    <text evidence="3">The sequence shown here is derived from an EMBL/GenBank/DDBJ whole genome shotgun (WGS) entry which is preliminary data.</text>
</comment>
<feature type="transmembrane region" description="Helical" evidence="2">
    <location>
        <begin position="458"/>
        <end position="476"/>
    </location>
</feature>
<dbReference type="RefSeq" id="WP_094549918.1">
    <property type="nucleotide sequence ID" value="NZ_MQWB01000001.1"/>
</dbReference>
<feature type="transmembrane region" description="Helical" evidence="2">
    <location>
        <begin position="289"/>
        <end position="308"/>
    </location>
</feature>
<feature type="transmembrane region" description="Helical" evidence="2">
    <location>
        <begin position="60"/>
        <end position="77"/>
    </location>
</feature>
<feature type="transmembrane region" description="Helical" evidence="2">
    <location>
        <begin position="488"/>
        <end position="505"/>
    </location>
</feature>
<feature type="transmembrane region" description="Helical" evidence="2">
    <location>
        <begin position="365"/>
        <end position="382"/>
    </location>
</feature>
<dbReference type="InterPro" id="IPR019286">
    <property type="entry name" value="DUF2339_TM"/>
</dbReference>
<feature type="transmembrane region" description="Helical" evidence="2">
    <location>
        <begin position="538"/>
        <end position="555"/>
    </location>
</feature>
<evidence type="ECO:0000313" key="3">
    <source>
        <dbReference type="EMBL" id="OZC03960.1"/>
    </source>
</evidence>
<feature type="transmembrane region" description="Helical" evidence="2">
    <location>
        <begin position="429"/>
        <end position="446"/>
    </location>
</feature>
<feature type="transmembrane region" description="Helical" evidence="2">
    <location>
        <begin position="192"/>
        <end position="211"/>
    </location>
</feature>
<dbReference type="PANTHER" id="PTHR38434">
    <property type="entry name" value="BLL2549 PROTEIN"/>
    <property type="match status" value="1"/>
</dbReference>
<feature type="transmembrane region" description="Helical" evidence="2">
    <location>
        <begin position="340"/>
        <end position="359"/>
    </location>
</feature>
<dbReference type="EMBL" id="MQWB01000001">
    <property type="protein sequence ID" value="OZC03960.1"/>
    <property type="molecule type" value="Genomic_DNA"/>
</dbReference>
<keyword evidence="2" id="KW-0472">Membrane</keyword>
<evidence type="ECO:0000256" key="1">
    <source>
        <dbReference type="SAM" id="MobiDB-lite"/>
    </source>
</evidence>
<feature type="transmembrane region" description="Helical" evidence="2">
    <location>
        <begin position="116"/>
        <end position="135"/>
    </location>
</feature>
<feature type="transmembrane region" description="Helical" evidence="2">
    <location>
        <begin position="394"/>
        <end position="417"/>
    </location>
</feature>
<dbReference type="InParanoid" id="A0A259U1Y7"/>
<feature type="region of interest" description="Disordered" evidence="1">
    <location>
        <begin position="564"/>
        <end position="597"/>
    </location>
</feature>
<feature type="region of interest" description="Disordered" evidence="1">
    <location>
        <begin position="23"/>
        <end position="46"/>
    </location>
</feature>
<feature type="compositionally biased region" description="Pro residues" evidence="1">
    <location>
        <begin position="586"/>
        <end position="597"/>
    </location>
</feature>